<dbReference type="RefSeq" id="WP_154496016.1">
    <property type="nucleotide sequence ID" value="NZ_VUMU01000006.1"/>
</dbReference>
<sequence>MEEKQELLTVKDATSVQKGILELVLGYPDYPESFTADNSTVKWSNLNEDRSIGLFPMQGAVYLKRYVSGSYEAQYPFQIAYKCSADTNRANIDDQTMLEQLAGWLEESGITFSDSRMQLEYIDRTSPVFAAAKDDNTVTYAVNMQLRYFYKK</sequence>
<evidence type="ECO:0000313" key="1">
    <source>
        <dbReference type="EMBL" id="MST57887.1"/>
    </source>
</evidence>
<dbReference type="AlphaFoldDB" id="A0A6L5YJP4"/>
<accession>A0A6L5YJP4</accession>
<reference evidence="1 2" key="1">
    <citation type="submission" date="2019-08" db="EMBL/GenBank/DDBJ databases">
        <title>In-depth cultivation of the pig gut microbiome towards novel bacterial diversity and tailored functional studies.</title>
        <authorList>
            <person name="Wylensek D."/>
            <person name="Hitch T.C.A."/>
            <person name="Clavel T."/>
        </authorList>
    </citation>
    <scope>NUCLEOTIDE SEQUENCE [LARGE SCALE GENOMIC DNA]</scope>
    <source>
        <strain evidence="1 2">WCA3-601-WT-6H</strain>
    </source>
</reference>
<organism evidence="1 2">
    <name type="scientific">Waltera intestinalis</name>
    <dbReference type="NCBI Taxonomy" id="2606635"/>
    <lineage>
        <taxon>Bacteria</taxon>
        <taxon>Bacillati</taxon>
        <taxon>Bacillota</taxon>
        <taxon>Clostridia</taxon>
        <taxon>Lachnospirales</taxon>
        <taxon>Lachnospiraceae</taxon>
        <taxon>Waltera</taxon>
    </lineage>
</organism>
<proteinExistence type="predicted"/>
<gene>
    <name evidence="1" type="ORF">FYJ59_06455</name>
</gene>
<dbReference type="Proteomes" id="UP000476055">
    <property type="component" value="Unassembled WGS sequence"/>
</dbReference>
<evidence type="ECO:0000313" key="2">
    <source>
        <dbReference type="Proteomes" id="UP000476055"/>
    </source>
</evidence>
<protein>
    <submittedName>
        <fullName evidence="1">Uncharacterized protein</fullName>
    </submittedName>
</protein>
<dbReference type="EMBL" id="VUMU01000006">
    <property type="protein sequence ID" value="MST57887.1"/>
    <property type="molecule type" value="Genomic_DNA"/>
</dbReference>
<keyword evidence="2" id="KW-1185">Reference proteome</keyword>
<name>A0A6L5YJP4_9FIRM</name>
<comment type="caution">
    <text evidence="1">The sequence shown here is derived from an EMBL/GenBank/DDBJ whole genome shotgun (WGS) entry which is preliminary data.</text>
</comment>